<reference evidence="2" key="1">
    <citation type="submission" date="2021-08" db="EMBL/GenBank/DDBJ databases">
        <title>WGS assembly of Ceratopteris richardii.</title>
        <authorList>
            <person name="Marchant D.B."/>
            <person name="Chen G."/>
            <person name="Jenkins J."/>
            <person name="Shu S."/>
            <person name="Leebens-Mack J."/>
            <person name="Grimwood J."/>
            <person name="Schmutz J."/>
            <person name="Soltis P."/>
            <person name="Soltis D."/>
            <person name="Chen Z.-H."/>
        </authorList>
    </citation>
    <scope>NUCLEOTIDE SEQUENCE</scope>
    <source>
        <strain evidence="2">Whitten #5841</strain>
        <tissue evidence="2">Leaf</tissue>
    </source>
</reference>
<dbReference type="OrthoDB" id="8017587at2759"/>
<dbReference type="InterPro" id="IPR016143">
    <property type="entry name" value="Citrate_synth-like_sm_a-sub"/>
</dbReference>
<dbReference type="Gene3D" id="1.10.580.10">
    <property type="entry name" value="Citrate Synthase, domain 1"/>
    <property type="match status" value="1"/>
</dbReference>
<gene>
    <name evidence="2" type="ORF">KP509_21G025400</name>
</gene>
<keyword evidence="3" id="KW-1185">Reference proteome</keyword>
<dbReference type="NCBIfam" id="NF007128">
    <property type="entry name" value="PRK09569.1"/>
    <property type="match status" value="1"/>
</dbReference>
<dbReference type="OMA" id="WETARIY"/>
<comment type="caution">
    <text evidence="2">The sequence shown here is derived from an EMBL/GenBank/DDBJ whole genome shotgun (WGS) entry which is preliminary data.</text>
</comment>
<evidence type="ECO:0000313" key="3">
    <source>
        <dbReference type="Proteomes" id="UP000825935"/>
    </source>
</evidence>
<dbReference type="EMBL" id="CM035426">
    <property type="protein sequence ID" value="KAH7314879.1"/>
    <property type="molecule type" value="Genomic_DNA"/>
</dbReference>
<evidence type="ECO:0000313" key="2">
    <source>
        <dbReference type="EMBL" id="KAH7314879.1"/>
    </source>
</evidence>
<dbReference type="GO" id="GO:0005975">
    <property type="term" value="P:carbohydrate metabolic process"/>
    <property type="evidence" value="ECO:0007669"/>
    <property type="project" value="TreeGrafter"/>
</dbReference>
<dbReference type="InterPro" id="IPR016142">
    <property type="entry name" value="Citrate_synth-like_lrg_a-sub"/>
</dbReference>
<dbReference type="InterPro" id="IPR002020">
    <property type="entry name" value="Citrate_synthase"/>
</dbReference>
<comment type="similarity">
    <text evidence="1">Belongs to the citrate synthase family.</text>
</comment>
<protein>
    <recommendedName>
        <fullName evidence="1">Citrate synthase</fullName>
    </recommendedName>
</protein>
<dbReference type="GO" id="GO:0006099">
    <property type="term" value="P:tricarboxylic acid cycle"/>
    <property type="evidence" value="ECO:0007669"/>
    <property type="project" value="TreeGrafter"/>
</dbReference>
<dbReference type="AlphaFoldDB" id="A0A8T2S893"/>
<proteinExistence type="inferred from homology"/>
<dbReference type="GO" id="GO:0046912">
    <property type="term" value="F:acyltransferase activity, acyl groups converted into alkyl on transfer"/>
    <property type="evidence" value="ECO:0007669"/>
    <property type="project" value="InterPro"/>
</dbReference>
<evidence type="ECO:0000256" key="1">
    <source>
        <dbReference type="RuleBase" id="RU000441"/>
    </source>
</evidence>
<dbReference type="PANTHER" id="PTHR11739:SF8">
    <property type="entry name" value="CITRATE SYNTHASE, MITOCHONDRIAL"/>
    <property type="match status" value="1"/>
</dbReference>
<accession>A0A8T2S893</accession>
<dbReference type="Proteomes" id="UP000825935">
    <property type="component" value="Chromosome 21"/>
</dbReference>
<dbReference type="InterPro" id="IPR036969">
    <property type="entry name" value="Citrate_synthase_sf"/>
</dbReference>
<dbReference type="Pfam" id="PF00285">
    <property type="entry name" value="Citrate_synt"/>
    <property type="match status" value="1"/>
</dbReference>
<dbReference type="GO" id="GO:0005759">
    <property type="term" value="C:mitochondrial matrix"/>
    <property type="evidence" value="ECO:0007669"/>
    <property type="project" value="TreeGrafter"/>
</dbReference>
<keyword evidence="1" id="KW-0808">Transferase</keyword>
<dbReference type="PRINTS" id="PR00143">
    <property type="entry name" value="CITRTSNTHASE"/>
</dbReference>
<name>A0A8T2S893_CERRI</name>
<dbReference type="Gene3D" id="1.10.230.10">
    <property type="entry name" value="Cytochrome P450-Terp, domain 2"/>
    <property type="match status" value="1"/>
</dbReference>
<dbReference type="SUPFAM" id="SSF48256">
    <property type="entry name" value="Citrate synthase"/>
    <property type="match status" value="1"/>
</dbReference>
<organism evidence="2 3">
    <name type="scientific">Ceratopteris richardii</name>
    <name type="common">Triangle waterfern</name>
    <dbReference type="NCBI Taxonomy" id="49495"/>
    <lineage>
        <taxon>Eukaryota</taxon>
        <taxon>Viridiplantae</taxon>
        <taxon>Streptophyta</taxon>
        <taxon>Embryophyta</taxon>
        <taxon>Tracheophyta</taxon>
        <taxon>Polypodiopsida</taxon>
        <taxon>Polypodiidae</taxon>
        <taxon>Polypodiales</taxon>
        <taxon>Pteridineae</taxon>
        <taxon>Pteridaceae</taxon>
        <taxon>Parkerioideae</taxon>
        <taxon>Ceratopteris</taxon>
    </lineage>
</organism>
<sequence length="451" mass="50168">MGEQQDEDGVGLFEKVDLLIPAYRERLSKIKREHGNTELQPHTIQNLIAGSRGIKSLLWDVSKLEPDRGILYRGLSIPQCFSVLPSSSGEEPPVEGVLWLLLTGCVPTPAQMKDLSVDLADRVCRVPDFVFDCINALPVSAHPMTQLVCGIMALQTDSQFARAYASSTPTQQLWRQALEDSLNIIAKVPRIAGFIYRRIYHEGDFIGPSPNLDLAANFCHMLGFDDPHMYDMMRKYLVIHSDHEGGAVSAHAVRLVGSALADPYLAFAAGMNGCAGPLHGLAIQDSFKWIKQVSVDLGGSDVEISVLEDYVRSKLQAGHIIPGFGHALLKQTDPRYTCLYEFCEKNFPDDPYFQLVKKLKEVVPAVMRHQGKVRNPWPNVDAIIGVVFNHFGLHDESFFPVVLGVARSIGSLSQLVWDRALCLPIERPSTVNMDWIEAFCKSRTDNKQEQA</sequence>
<dbReference type="PANTHER" id="PTHR11739">
    <property type="entry name" value="CITRATE SYNTHASE"/>
    <property type="match status" value="1"/>
</dbReference>